<dbReference type="EMBL" id="BEZZ01214663">
    <property type="protein sequence ID" value="GCC47555.1"/>
    <property type="molecule type" value="Genomic_DNA"/>
</dbReference>
<comment type="caution">
    <text evidence="1">The sequence shown here is derived from an EMBL/GenBank/DDBJ whole genome shotgun (WGS) entry which is preliminary data.</text>
</comment>
<proteinExistence type="predicted"/>
<reference evidence="1 2" key="1">
    <citation type="journal article" date="2018" name="Nat. Ecol. Evol.">
        <title>Shark genomes provide insights into elasmobranch evolution and the origin of vertebrates.</title>
        <authorList>
            <person name="Hara Y"/>
            <person name="Yamaguchi K"/>
            <person name="Onimaru K"/>
            <person name="Kadota M"/>
            <person name="Koyanagi M"/>
            <person name="Keeley SD"/>
            <person name="Tatsumi K"/>
            <person name="Tanaka K"/>
            <person name="Motone F"/>
            <person name="Kageyama Y"/>
            <person name="Nozu R"/>
            <person name="Adachi N"/>
            <person name="Nishimura O"/>
            <person name="Nakagawa R"/>
            <person name="Tanegashima C"/>
            <person name="Kiyatake I"/>
            <person name="Matsumoto R"/>
            <person name="Murakumo K"/>
            <person name="Nishida K"/>
            <person name="Terakita A"/>
            <person name="Kuratani S"/>
            <person name="Sato K"/>
            <person name="Hyodo S Kuraku.S."/>
        </authorList>
    </citation>
    <scope>NUCLEOTIDE SEQUENCE [LARGE SCALE GENOMIC DNA]</scope>
</reference>
<evidence type="ECO:0000313" key="1">
    <source>
        <dbReference type="EMBL" id="GCC47555.1"/>
    </source>
</evidence>
<keyword evidence="2" id="KW-1185">Reference proteome</keyword>
<dbReference type="Proteomes" id="UP000287033">
    <property type="component" value="Unassembled WGS sequence"/>
</dbReference>
<gene>
    <name evidence="1" type="ORF">chiPu_0031621</name>
</gene>
<dbReference type="AlphaFoldDB" id="A0A401TY51"/>
<accession>A0A401TY51</accession>
<feature type="non-terminal residue" evidence="1">
    <location>
        <position position="186"/>
    </location>
</feature>
<organism evidence="1 2">
    <name type="scientific">Chiloscyllium punctatum</name>
    <name type="common">Brownbanded bambooshark</name>
    <name type="synonym">Hemiscyllium punctatum</name>
    <dbReference type="NCBI Taxonomy" id="137246"/>
    <lineage>
        <taxon>Eukaryota</taxon>
        <taxon>Metazoa</taxon>
        <taxon>Chordata</taxon>
        <taxon>Craniata</taxon>
        <taxon>Vertebrata</taxon>
        <taxon>Chondrichthyes</taxon>
        <taxon>Elasmobranchii</taxon>
        <taxon>Galeomorphii</taxon>
        <taxon>Galeoidea</taxon>
        <taxon>Orectolobiformes</taxon>
        <taxon>Hemiscylliidae</taxon>
        <taxon>Chiloscyllium</taxon>
    </lineage>
</organism>
<sequence length="186" mass="20743">MVGRCSEPRSGRAAPWPDALPLCSAAKLFVRKPALQKERRPRTRLPRASRLFELLADRQGADALAGGGEDRVDQRRRKRRNAGFADAARRRVGAGRHDEDVGDRRRLVDPDHREVVEIALLYLAVLEADLAVFGEAQPHDRSAFDLRVDPLRIDVSAAIDRGIDPGHRELALVVDRHLDDGRDVAD</sequence>
<name>A0A401TY51_CHIPU</name>
<evidence type="ECO:0000313" key="2">
    <source>
        <dbReference type="Proteomes" id="UP000287033"/>
    </source>
</evidence>
<protein>
    <submittedName>
        <fullName evidence="1">Uncharacterized protein</fullName>
    </submittedName>
</protein>